<dbReference type="PRINTS" id="PR00081">
    <property type="entry name" value="GDHRDH"/>
</dbReference>
<dbReference type="PROSITE" id="PS00061">
    <property type="entry name" value="ADH_SHORT"/>
    <property type="match status" value="1"/>
</dbReference>
<dbReference type="Gene3D" id="3.40.50.720">
    <property type="entry name" value="NAD(P)-binding Rossmann-like Domain"/>
    <property type="match status" value="1"/>
</dbReference>
<evidence type="ECO:0000313" key="3">
    <source>
        <dbReference type="Proteomes" id="UP000799757"/>
    </source>
</evidence>
<dbReference type="InterPro" id="IPR036291">
    <property type="entry name" value="NAD(P)-bd_dom_sf"/>
</dbReference>
<dbReference type="AlphaFoldDB" id="A0A6A6X9H4"/>
<name>A0A6A6X9H4_9PLEO</name>
<dbReference type="OrthoDB" id="7289984at2759"/>
<proteinExistence type="predicted"/>
<keyword evidence="3" id="KW-1185">Reference proteome</keyword>
<gene>
    <name evidence="2" type="ORF">K505DRAFT_408629</name>
</gene>
<evidence type="ECO:0000313" key="2">
    <source>
        <dbReference type="EMBL" id="KAF2792457.1"/>
    </source>
</evidence>
<dbReference type="EMBL" id="MU001968">
    <property type="protein sequence ID" value="KAF2792457.1"/>
    <property type="molecule type" value="Genomic_DNA"/>
</dbReference>
<dbReference type="Pfam" id="PF00106">
    <property type="entry name" value="adh_short"/>
    <property type="match status" value="1"/>
</dbReference>
<reference evidence="2" key="1">
    <citation type="journal article" date="2020" name="Stud. Mycol.">
        <title>101 Dothideomycetes genomes: a test case for predicting lifestyles and emergence of pathogens.</title>
        <authorList>
            <person name="Haridas S."/>
            <person name="Albert R."/>
            <person name="Binder M."/>
            <person name="Bloem J."/>
            <person name="Labutti K."/>
            <person name="Salamov A."/>
            <person name="Andreopoulos B."/>
            <person name="Baker S."/>
            <person name="Barry K."/>
            <person name="Bills G."/>
            <person name="Bluhm B."/>
            <person name="Cannon C."/>
            <person name="Castanera R."/>
            <person name="Culley D."/>
            <person name="Daum C."/>
            <person name="Ezra D."/>
            <person name="Gonzalez J."/>
            <person name="Henrissat B."/>
            <person name="Kuo A."/>
            <person name="Liang C."/>
            <person name="Lipzen A."/>
            <person name="Lutzoni F."/>
            <person name="Magnuson J."/>
            <person name="Mondo S."/>
            <person name="Nolan M."/>
            <person name="Ohm R."/>
            <person name="Pangilinan J."/>
            <person name="Park H.-J."/>
            <person name="Ramirez L."/>
            <person name="Alfaro M."/>
            <person name="Sun H."/>
            <person name="Tritt A."/>
            <person name="Yoshinaga Y."/>
            <person name="Zwiers L.-H."/>
            <person name="Turgeon B."/>
            <person name="Goodwin S."/>
            <person name="Spatafora J."/>
            <person name="Crous P."/>
            <person name="Grigoriev I."/>
        </authorList>
    </citation>
    <scope>NUCLEOTIDE SEQUENCE</scope>
    <source>
        <strain evidence="2">CBS 109.77</strain>
    </source>
</reference>
<dbReference type="Proteomes" id="UP000799757">
    <property type="component" value="Unassembled WGS sequence"/>
</dbReference>
<keyword evidence="1" id="KW-0521">NADP</keyword>
<evidence type="ECO:0000256" key="1">
    <source>
        <dbReference type="ARBA" id="ARBA00022857"/>
    </source>
</evidence>
<accession>A0A6A6X9H4</accession>
<dbReference type="SUPFAM" id="SSF51735">
    <property type="entry name" value="NAD(P)-binding Rossmann-fold domains"/>
    <property type="match status" value="1"/>
</dbReference>
<dbReference type="InterPro" id="IPR020904">
    <property type="entry name" value="Sc_DH/Rdtase_CS"/>
</dbReference>
<organism evidence="2 3">
    <name type="scientific">Melanomma pulvis-pyrius CBS 109.77</name>
    <dbReference type="NCBI Taxonomy" id="1314802"/>
    <lineage>
        <taxon>Eukaryota</taxon>
        <taxon>Fungi</taxon>
        <taxon>Dikarya</taxon>
        <taxon>Ascomycota</taxon>
        <taxon>Pezizomycotina</taxon>
        <taxon>Dothideomycetes</taxon>
        <taxon>Pleosporomycetidae</taxon>
        <taxon>Pleosporales</taxon>
        <taxon>Melanommataceae</taxon>
        <taxon>Melanomma</taxon>
    </lineage>
</organism>
<dbReference type="InterPro" id="IPR052184">
    <property type="entry name" value="SDR_enzymes"/>
</dbReference>
<sequence>MPSYVIVGASRGIGYQYLKTLSKDPSNKIIAVARNVDATQSQVTSDNLANVHVVQGDLTDAESLKAAAKQASEITGGAVDHLVVNGAYLSHGTAFMKPSDYVGKEQYFLEEFNASMTANVAGVMFAINAFIPYVLKSSIKKVIVISSGHAAVDFMAVAGVAEAIPYAISKTAVNMLVAKFAIEYKKDGIVFLAMCPGVVLTQAESLDQLPPPAREIYDKMTEQFQKVDPRFKGPMSPKDSVEEQLNLIGRISMKESGSFLTRKGTKEWLAQ</sequence>
<dbReference type="PANTHER" id="PTHR45458:SF3">
    <property type="entry name" value="CHAIN DEHYDROGENASE (ATSC), PUTATIVE-RELATED"/>
    <property type="match status" value="1"/>
</dbReference>
<dbReference type="PANTHER" id="PTHR45458">
    <property type="entry name" value="SHORT-CHAIN DEHYDROGENASE/REDUCTASE SDR"/>
    <property type="match status" value="1"/>
</dbReference>
<dbReference type="InterPro" id="IPR002347">
    <property type="entry name" value="SDR_fam"/>
</dbReference>
<dbReference type="GO" id="GO:0016616">
    <property type="term" value="F:oxidoreductase activity, acting on the CH-OH group of donors, NAD or NADP as acceptor"/>
    <property type="evidence" value="ECO:0007669"/>
    <property type="project" value="TreeGrafter"/>
</dbReference>
<protein>
    <submittedName>
        <fullName evidence="2">NAD(P)-binding protein</fullName>
    </submittedName>
</protein>